<keyword evidence="2" id="KW-0677">Repeat</keyword>
<dbReference type="InterPro" id="IPR019775">
    <property type="entry name" value="WD40_repeat_CS"/>
</dbReference>
<reference evidence="6" key="1">
    <citation type="submission" date="2020-05" db="EMBL/GenBank/DDBJ databases">
        <title>Phylogenomic resolution of chytrid fungi.</title>
        <authorList>
            <person name="Stajich J.E."/>
            <person name="Amses K."/>
            <person name="Simmons R."/>
            <person name="Seto K."/>
            <person name="Myers J."/>
            <person name="Bonds A."/>
            <person name="Quandt C.A."/>
            <person name="Barry K."/>
            <person name="Liu P."/>
            <person name="Grigoriev I."/>
            <person name="Longcore J.E."/>
            <person name="James T.Y."/>
        </authorList>
    </citation>
    <scope>NUCLEOTIDE SEQUENCE</scope>
    <source>
        <strain evidence="6">JEL0476</strain>
    </source>
</reference>
<keyword evidence="1 3" id="KW-0853">WD repeat</keyword>
<dbReference type="EMBL" id="JADGJW010000142">
    <property type="protein sequence ID" value="KAJ3223138.1"/>
    <property type="molecule type" value="Genomic_DNA"/>
</dbReference>
<dbReference type="Pfam" id="PF04192">
    <property type="entry name" value="Utp21"/>
    <property type="match status" value="1"/>
</dbReference>
<gene>
    <name evidence="6" type="ORF">HK099_001485</name>
</gene>
<accession>A0AAD5U7Y6</accession>
<dbReference type="Gene3D" id="2.130.10.10">
    <property type="entry name" value="YVTN repeat-like/Quinoprotein amine dehydrogenase"/>
    <property type="match status" value="2"/>
</dbReference>
<organism evidence="6 7">
    <name type="scientific">Clydaea vesicula</name>
    <dbReference type="NCBI Taxonomy" id="447962"/>
    <lineage>
        <taxon>Eukaryota</taxon>
        <taxon>Fungi</taxon>
        <taxon>Fungi incertae sedis</taxon>
        <taxon>Chytridiomycota</taxon>
        <taxon>Chytridiomycota incertae sedis</taxon>
        <taxon>Chytridiomycetes</taxon>
        <taxon>Lobulomycetales</taxon>
        <taxon>Lobulomycetaceae</taxon>
        <taxon>Clydaea</taxon>
    </lineage>
</organism>
<feature type="repeat" description="WD" evidence="3">
    <location>
        <begin position="540"/>
        <end position="581"/>
    </location>
</feature>
<sequence length="880" mass="99944">MGIFTPFRALGYITIDVPFSISKRGTSHFLTTCIDHSFQIYDLDKMSLLFVGPKTELSITAIASHNDFTFAACGNSIIAFKRAKEEFTLRQNNYNDDKMDLDSRHSFSIYELKILGDLILAVCDDNVIRIWNHITREFHNQILFGSTFQVTTVIHPSTYLNKILVASQEGKMQLWNINSMRCIYEFEKSFSSPITYICQSPVLDIVAIGTLNGKIAIHNIKLDKELMSFSQEGKVTAISFRSDEHQHMCSANMNGDVAIWDLDSKTLFHVIKGAHDGLIMSAQFINGQPLLVTGGGDNAVKQWIFDAIDGIPRILKFRSGHHSPPTFIRHYGNEGHNILSSGSDHSLRVFSVIRDSQNVELSQACTKEKDWDNILTCHAHDSEARTWNFSRKSIGKHKFKASDNSNLKAVAVSVCGNFGFIGSSKGVIDMYNMQSGIYKKKFVGHNKSITALFTDNISRRLFSSSLDGNLYVTIYMIFFNSICYLQIWDVDSGKVVEKMDLNSPISLMQLHSESGLLAVSTDDFCVRIIDTETIRIVREFWGHRNRVLDMCFSDDSRWLISTSLDGTIRTWDLPSGNLIDCFKAERVCTSVSFSPNGDFLATSHVDHVGIYLWANKTQYSNISIKPVDDSEIFDYKLPSVGGVDDFDNDGSLSEKEEELSFEHLKLHNEEDMVEEMIRLSNIPKSKWQNLLNLEIIKKRNKPKEVPKAPALAPFFLPTIAGPTPKFFDNSVDTAEEKTNKSSKIVKINDMEVVTEFTRLLRDCGQNNDFSPFFAFLKTLTPSEFDFEMQQLSENNEFCDFILFIESLKAQLITFKDFELVEAYMAVFLKIHAETLIKDPLAVKCVQSLNDFLNEHLESWKKLESLMQNGICLVDFVRYKI</sequence>
<dbReference type="Proteomes" id="UP001211065">
    <property type="component" value="Unassembled WGS sequence"/>
</dbReference>
<dbReference type="SUPFAM" id="SSF50978">
    <property type="entry name" value="WD40 repeat-like"/>
    <property type="match status" value="2"/>
</dbReference>
<dbReference type="InterPro" id="IPR015943">
    <property type="entry name" value="WD40/YVTN_repeat-like_dom_sf"/>
</dbReference>
<dbReference type="InterPro" id="IPR007319">
    <property type="entry name" value="WDR36/Utp21_C"/>
</dbReference>
<evidence type="ECO:0000313" key="6">
    <source>
        <dbReference type="EMBL" id="KAJ3223138.1"/>
    </source>
</evidence>
<dbReference type="GO" id="GO:0032040">
    <property type="term" value="C:small-subunit processome"/>
    <property type="evidence" value="ECO:0007669"/>
    <property type="project" value="InterPro"/>
</dbReference>
<dbReference type="PROSITE" id="PS50294">
    <property type="entry name" value="WD_REPEATS_REGION"/>
    <property type="match status" value="1"/>
</dbReference>
<evidence type="ECO:0000256" key="1">
    <source>
        <dbReference type="ARBA" id="ARBA00022574"/>
    </source>
</evidence>
<dbReference type="Pfam" id="PF25171">
    <property type="entry name" value="Beta-prop_WDR36-Utp21_1st"/>
    <property type="match status" value="1"/>
</dbReference>
<evidence type="ECO:0000256" key="2">
    <source>
        <dbReference type="ARBA" id="ARBA00022737"/>
    </source>
</evidence>
<protein>
    <recommendedName>
        <fullName evidence="8">Small-subunit processome Utp21 domain-containing protein</fullName>
    </recommendedName>
</protein>
<evidence type="ECO:0008006" key="8">
    <source>
        <dbReference type="Google" id="ProtNLM"/>
    </source>
</evidence>
<dbReference type="PROSITE" id="PS50082">
    <property type="entry name" value="WD_REPEATS_2"/>
    <property type="match status" value="2"/>
</dbReference>
<dbReference type="PANTHER" id="PTHR22840">
    <property type="entry name" value="WD REPEAT-CONTAINING PROTEIN 36"/>
    <property type="match status" value="1"/>
</dbReference>
<evidence type="ECO:0000313" key="7">
    <source>
        <dbReference type="Proteomes" id="UP001211065"/>
    </source>
</evidence>
<dbReference type="AlphaFoldDB" id="A0AAD5U7Y6"/>
<dbReference type="SMART" id="SM00320">
    <property type="entry name" value="WD40"/>
    <property type="match status" value="10"/>
</dbReference>
<comment type="caution">
    <text evidence="6">The sequence shown here is derived from an EMBL/GenBank/DDBJ whole genome shotgun (WGS) entry which is preliminary data.</text>
</comment>
<name>A0AAD5U7Y6_9FUNG</name>
<proteinExistence type="predicted"/>
<feature type="repeat" description="WD" evidence="3">
    <location>
        <begin position="272"/>
        <end position="303"/>
    </location>
</feature>
<dbReference type="InterPro" id="IPR001680">
    <property type="entry name" value="WD40_rpt"/>
</dbReference>
<dbReference type="GO" id="GO:0034388">
    <property type="term" value="C:Pwp2p-containing subcomplex of 90S preribosome"/>
    <property type="evidence" value="ECO:0007669"/>
    <property type="project" value="TreeGrafter"/>
</dbReference>
<dbReference type="PANTHER" id="PTHR22840:SF12">
    <property type="entry name" value="WD REPEAT-CONTAINING PROTEIN 36"/>
    <property type="match status" value="1"/>
</dbReference>
<evidence type="ECO:0000259" key="5">
    <source>
        <dbReference type="Pfam" id="PF25171"/>
    </source>
</evidence>
<feature type="domain" description="WDR36/Utp21 C-terminal" evidence="4">
    <location>
        <begin position="672"/>
        <end position="877"/>
    </location>
</feature>
<dbReference type="Pfam" id="PF25168">
    <property type="entry name" value="Beta-prop_WDR36-Utp21_2nd"/>
    <property type="match status" value="1"/>
</dbReference>
<dbReference type="InterPro" id="IPR059157">
    <property type="entry name" value="WDR36-Utp21_N"/>
</dbReference>
<keyword evidence="7" id="KW-1185">Reference proteome</keyword>
<feature type="domain" description="WDR36/Utp21 N-terminal" evidence="5">
    <location>
        <begin position="31"/>
        <end position="306"/>
    </location>
</feature>
<evidence type="ECO:0000256" key="3">
    <source>
        <dbReference type="PROSITE-ProRule" id="PRU00221"/>
    </source>
</evidence>
<dbReference type="PROSITE" id="PS00678">
    <property type="entry name" value="WD_REPEATS_1"/>
    <property type="match status" value="2"/>
</dbReference>
<dbReference type="InterPro" id="IPR036322">
    <property type="entry name" value="WD40_repeat_dom_sf"/>
</dbReference>
<evidence type="ECO:0000259" key="4">
    <source>
        <dbReference type="Pfam" id="PF04192"/>
    </source>
</evidence>
<dbReference type="GO" id="GO:0006364">
    <property type="term" value="P:rRNA processing"/>
    <property type="evidence" value="ECO:0007669"/>
    <property type="project" value="InterPro"/>
</dbReference>